<sequence>MTRAGDRYSAGCLLERCQQYATRHDMRCARRPPQNPISVDELLGLTEALNVTSEASTATLLKSLITLHCAVVSHEKTGSALEEQREADLTWTERCNSFSVEGNISELALWPSAILGTFKGYGEKADWFLFVTRNTFVIPENARLFLLPFLNDKDKAIVFGSETDYGALPCLLMSRGALNRLKSGLEQNPSCGLGSDMTPNPILRCLSEFGIAVWETRDQLRRHRILPIPPSTGLQDLNSALVANYSLSSLLHPIMPGPQCCAPTAFAILLLSHNYYRMFHYFINIVHTTGTEIDYRVLSNEAKLSRAWYEATKGIPPTFMLE</sequence>
<comment type="subcellular location">
    <subcellularLocation>
        <location evidence="1">Membrane</location>
        <topology evidence="1">Single-pass type II membrane protein</topology>
    </subcellularLocation>
</comment>
<dbReference type="GO" id="GO:0016263">
    <property type="term" value="F:glycoprotein-N-acetylgalactosamine 3-beta-galactosyltransferase activity"/>
    <property type="evidence" value="ECO:0007669"/>
    <property type="project" value="TreeGrafter"/>
</dbReference>
<dbReference type="EMBL" id="JARK01001337">
    <property type="protein sequence ID" value="EYC33862.1"/>
    <property type="molecule type" value="Genomic_DNA"/>
</dbReference>
<accession>A0A016W3I6</accession>
<evidence type="ECO:0000256" key="2">
    <source>
        <dbReference type="ARBA" id="ARBA00006462"/>
    </source>
</evidence>
<comment type="caution">
    <text evidence="7">The sequence shown here is derived from an EMBL/GenBank/DDBJ whole genome shotgun (WGS) entry which is preliminary data.</text>
</comment>
<keyword evidence="6" id="KW-0472">Membrane</keyword>
<keyword evidence="5" id="KW-1133">Transmembrane helix</keyword>
<dbReference type="PANTHER" id="PTHR23033">
    <property type="entry name" value="BETA1,3-GALACTOSYLTRANSFERASE"/>
    <property type="match status" value="1"/>
</dbReference>
<dbReference type="PANTHER" id="PTHR23033:SF14">
    <property type="entry name" value="GLYCOPROTEIN-N-ACETYLGALACTOSAMINE 3-BETA-GALACTOSYLTRANSFERASE 1-RELATED"/>
    <property type="match status" value="1"/>
</dbReference>
<dbReference type="AlphaFoldDB" id="A0A016W3I6"/>
<proteinExistence type="inferred from homology"/>
<dbReference type="OrthoDB" id="414175at2759"/>
<evidence type="ECO:0000256" key="4">
    <source>
        <dbReference type="ARBA" id="ARBA00022968"/>
    </source>
</evidence>
<evidence type="ECO:0000256" key="6">
    <source>
        <dbReference type="ARBA" id="ARBA00023136"/>
    </source>
</evidence>
<reference evidence="8" key="1">
    <citation type="journal article" date="2015" name="Nat. Genet.">
        <title>The genome and transcriptome of the zoonotic hookworm Ancylostoma ceylanicum identify infection-specific gene families.</title>
        <authorList>
            <person name="Schwarz E.M."/>
            <person name="Hu Y."/>
            <person name="Antoshechkin I."/>
            <person name="Miller M.M."/>
            <person name="Sternberg P.W."/>
            <person name="Aroian R.V."/>
        </authorList>
    </citation>
    <scope>NUCLEOTIDE SEQUENCE</scope>
    <source>
        <strain evidence="8">HY135</strain>
    </source>
</reference>
<dbReference type="Proteomes" id="UP000024635">
    <property type="component" value="Unassembled WGS sequence"/>
</dbReference>
<gene>
    <name evidence="7" type="primary">Acey_s0001.g133</name>
    <name evidence="7" type="ORF">Y032_0001g133</name>
</gene>
<organism evidence="7 8">
    <name type="scientific">Ancylostoma ceylanicum</name>
    <dbReference type="NCBI Taxonomy" id="53326"/>
    <lineage>
        <taxon>Eukaryota</taxon>
        <taxon>Metazoa</taxon>
        <taxon>Ecdysozoa</taxon>
        <taxon>Nematoda</taxon>
        <taxon>Chromadorea</taxon>
        <taxon>Rhabditida</taxon>
        <taxon>Rhabditina</taxon>
        <taxon>Rhabditomorpha</taxon>
        <taxon>Strongyloidea</taxon>
        <taxon>Ancylostomatidae</taxon>
        <taxon>Ancylostomatinae</taxon>
        <taxon>Ancylostoma</taxon>
    </lineage>
</organism>
<keyword evidence="3" id="KW-0812">Transmembrane</keyword>
<dbReference type="InterPro" id="IPR026050">
    <property type="entry name" value="C1GALT1/C1GALT1_chp1"/>
</dbReference>
<evidence type="ECO:0000256" key="5">
    <source>
        <dbReference type="ARBA" id="ARBA00022989"/>
    </source>
</evidence>
<evidence type="ECO:0000256" key="1">
    <source>
        <dbReference type="ARBA" id="ARBA00004606"/>
    </source>
</evidence>
<dbReference type="STRING" id="53326.A0A016W3I6"/>
<evidence type="ECO:0000313" key="8">
    <source>
        <dbReference type="Proteomes" id="UP000024635"/>
    </source>
</evidence>
<evidence type="ECO:0000313" key="7">
    <source>
        <dbReference type="EMBL" id="EYC33862.1"/>
    </source>
</evidence>
<evidence type="ECO:0000256" key="3">
    <source>
        <dbReference type="ARBA" id="ARBA00022692"/>
    </source>
</evidence>
<protein>
    <submittedName>
        <fullName evidence="7">Uncharacterized protein</fullName>
    </submittedName>
</protein>
<comment type="similarity">
    <text evidence="2">Belongs to the glycosyltransferase 31 family. Beta3-Gal-T subfamily.</text>
</comment>
<name>A0A016W3I6_9BILA</name>
<keyword evidence="4" id="KW-0735">Signal-anchor</keyword>
<keyword evidence="8" id="KW-1185">Reference proteome</keyword>
<dbReference type="GO" id="GO:0016020">
    <property type="term" value="C:membrane"/>
    <property type="evidence" value="ECO:0007669"/>
    <property type="project" value="UniProtKB-SubCell"/>
</dbReference>